<dbReference type="EMBL" id="FJOG01000007">
    <property type="protein sequence ID" value="CZR55946.1"/>
    <property type="molecule type" value="Genomic_DNA"/>
</dbReference>
<dbReference type="Pfam" id="PF14087">
    <property type="entry name" value="DUF4267"/>
    <property type="match status" value="1"/>
</dbReference>
<keyword evidence="1" id="KW-0472">Membrane</keyword>
<proteinExistence type="predicted"/>
<feature type="transmembrane region" description="Helical" evidence="1">
    <location>
        <begin position="104"/>
        <end position="124"/>
    </location>
</feature>
<name>A0A1L7WT71_9HELO</name>
<accession>A0A1L7WT71</accession>
<feature type="transmembrane region" description="Helical" evidence="1">
    <location>
        <begin position="76"/>
        <end position="97"/>
    </location>
</feature>
<feature type="transmembrane region" description="Helical" evidence="1">
    <location>
        <begin position="130"/>
        <end position="152"/>
    </location>
</feature>
<gene>
    <name evidence="2" type="ORF">PAC_05834</name>
</gene>
<keyword evidence="1" id="KW-0812">Transmembrane</keyword>
<organism evidence="2 3">
    <name type="scientific">Phialocephala subalpina</name>
    <dbReference type="NCBI Taxonomy" id="576137"/>
    <lineage>
        <taxon>Eukaryota</taxon>
        <taxon>Fungi</taxon>
        <taxon>Dikarya</taxon>
        <taxon>Ascomycota</taxon>
        <taxon>Pezizomycotina</taxon>
        <taxon>Leotiomycetes</taxon>
        <taxon>Helotiales</taxon>
        <taxon>Mollisiaceae</taxon>
        <taxon>Phialocephala</taxon>
        <taxon>Phialocephala fortinii species complex</taxon>
    </lineage>
</organism>
<feature type="transmembrane region" description="Helical" evidence="1">
    <location>
        <begin position="21"/>
        <end position="39"/>
    </location>
</feature>
<dbReference type="Proteomes" id="UP000184330">
    <property type="component" value="Unassembled WGS sequence"/>
</dbReference>
<keyword evidence="3" id="KW-1185">Reference proteome</keyword>
<dbReference type="AlphaFoldDB" id="A0A1L7WT71"/>
<dbReference type="InterPro" id="IPR025363">
    <property type="entry name" value="DUF4267"/>
</dbReference>
<sequence>MDSLRSLILQNRSILEPAFRTTASLVGCGMLFATSYALISPAGFADKGFKLPLPPFSPPPKSTKSSSPHPADPKAWLVPFAGREAAIGSIILTLLYFGELKALSLCFGPMMLAAVADTASVVLYGQPGEWMAHGIPTLLLSWVAPVGLVLYAGL</sequence>
<dbReference type="OrthoDB" id="10379532at2759"/>
<reference evidence="2 3" key="1">
    <citation type="submission" date="2016-03" db="EMBL/GenBank/DDBJ databases">
        <authorList>
            <person name="Ploux O."/>
        </authorList>
    </citation>
    <scope>NUCLEOTIDE SEQUENCE [LARGE SCALE GENOMIC DNA]</scope>
    <source>
        <strain evidence="2 3">UAMH 11012</strain>
    </source>
</reference>
<protein>
    <submittedName>
        <fullName evidence="2">Uncharacterized protein</fullName>
    </submittedName>
</protein>
<evidence type="ECO:0000313" key="2">
    <source>
        <dbReference type="EMBL" id="CZR55946.1"/>
    </source>
</evidence>
<evidence type="ECO:0000313" key="3">
    <source>
        <dbReference type="Proteomes" id="UP000184330"/>
    </source>
</evidence>
<evidence type="ECO:0000256" key="1">
    <source>
        <dbReference type="SAM" id="Phobius"/>
    </source>
</evidence>
<keyword evidence="1" id="KW-1133">Transmembrane helix</keyword>